<organism evidence="1 2">
    <name type="scientific">Naganishia liquefaciens</name>
    <dbReference type="NCBI Taxonomy" id="104408"/>
    <lineage>
        <taxon>Eukaryota</taxon>
        <taxon>Fungi</taxon>
        <taxon>Dikarya</taxon>
        <taxon>Basidiomycota</taxon>
        <taxon>Agaricomycotina</taxon>
        <taxon>Tremellomycetes</taxon>
        <taxon>Filobasidiales</taxon>
        <taxon>Filobasidiaceae</taxon>
        <taxon>Naganishia</taxon>
    </lineage>
</organism>
<dbReference type="EMBL" id="BLZA01000032">
    <property type="protein sequence ID" value="GHJ88995.1"/>
    <property type="molecule type" value="Genomic_DNA"/>
</dbReference>
<evidence type="ECO:0000313" key="2">
    <source>
        <dbReference type="Proteomes" id="UP000620104"/>
    </source>
</evidence>
<proteinExistence type="predicted"/>
<comment type="caution">
    <text evidence="1">The sequence shown here is derived from an EMBL/GenBank/DDBJ whole genome shotgun (WGS) entry which is preliminary data.</text>
</comment>
<dbReference type="AlphaFoldDB" id="A0A8H3TY56"/>
<sequence length="189" mass="21679">MSITSNAASTLSSVQTEYEELLSQAPTNASYMKSKWEWLACLDSVKSMKNGSSVIIDPRAIEESLRELCKHHSLHFEHEQDVLSLCERFSGDSKAKKVLQFTLEKWGREAVERDEVPEDISDLVRSPDGQEKFAKMLKRARELHNIRRANTWTKRKNEENLVNQVLETVGQKGIDVIEQMRGEQGRCSR</sequence>
<evidence type="ECO:0000313" key="1">
    <source>
        <dbReference type="EMBL" id="GHJ88995.1"/>
    </source>
</evidence>
<reference evidence="1" key="1">
    <citation type="submission" date="2020-07" db="EMBL/GenBank/DDBJ databases">
        <title>Draft Genome Sequence of a Deep-Sea Yeast, Naganishia (Cryptococcus) liquefaciens strain N6.</title>
        <authorList>
            <person name="Han Y.W."/>
            <person name="Kajitani R."/>
            <person name="Morimoto H."/>
            <person name="Parhat M."/>
            <person name="Tsubouchi H."/>
            <person name="Bakenova O."/>
            <person name="Ogata M."/>
            <person name="Argunhan B."/>
            <person name="Aoki R."/>
            <person name="Kajiwara S."/>
            <person name="Itoh T."/>
            <person name="Iwasaki H."/>
        </authorList>
    </citation>
    <scope>NUCLEOTIDE SEQUENCE</scope>
    <source>
        <strain evidence="1">N6</strain>
    </source>
</reference>
<dbReference type="Proteomes" id="UP000620104">
    <property type="component" value="Unassembled WGS sequence"/>
</dbReference>
<gene>
    <name evidence="1" type="ORF">NliqN6_5397</name>
</gene>
<keyword evidence="2" id="KW-1185">Reference proteome</keyword>
<name>A0A8H3TY56_9TREE</name>
<protein>
    <submittedName>
        <fullName evidence="1">Uncharacterized protein</fullName>
    </submittedName>
</protein>
<accession>A0A8H3TY56</accession>